<comment type="caution">
    <text evidence="3">The sequence shown here is derived from an EMBL/GenBank/DDBJ whole genome shotgun (WGS) entry which is preliminary data.</text>
</comment>
<sequence length="114" mass="12203">MQTAVENGLKLPDESSAGAPAAGPRLLCCNIDLTLFSVRHAAGSQSESLIHDRPMTICVLSGRFGFDLYGETLIIAAGESLHIPGETEHSCKCIEEGELLHAFTSSRQPVPRIL</sequence>
<evidence type="ECO:0000313" key="3">
    <source>
        <dbReference type="EMBL" id="KFB08076.1"/>
    </source>
</evidence>
<dbReference type="PATRIC" id="fig|472175.3.peg.3283"/>
<proteinExistence type="predicted"/>
<dbReference type="SUPFAM" id="SSF51182">
    <property type="entry name" value="RmlC-like cupins"/>
    <property type="match status" value="1"/>
</dbReference>
<keyword evidence="4" id="KW-1185">Reference proteome</keyword>
<dbReference type="InterPro" id="IPR013096">
    <property type="entry name" value="Cupin_2"/>
</dbReference>
<feature type="domain" description="Cupin type-2" evidence="2">
    <location>
        <begin position="41"/>
        <end position="97"/>
    </location>
</feature>
<protein>
    <recommendedName>
        <fullName evidence="2">Cupin type-2 domain-containing protein</fullName>
    </recommendedName>
</protein>
<evidence type="ECO:0000313" key="4">
    <source>
        <dbReference type="Proteomes" id="UP000053675"/>
    </source>
</evidence>
<evidence type="ECO:0000256" key="1">
    <source>
        <dbReference type="SAM" id="MobiDB-lite"/>
    </source>
</evidence>
<dbReference type="AlphaFoldDB" id="A0A084U540"/>
<evidence type="ECO:0000259" key="2">
    <source>
        <dbReference type="Pfam" id="PF07883"/>
    </source>
</evidence>
<dbReference type="EMBL" id="JMQM01000003">
    <property type="protein sequence ID" value="KFB08076.1"/>
    <property type="molecule type" value="Genomic_DNA"/>
</dbReference>
<dbReference type="Proteomes" id="UP000053675">
    <property type="component" value="Unassembled WGS sequence"/>
</dbReference>
<reference evidence="3 4" key="1">
    <citation type="submission" date="2014-05" db="EMBL/GenBank/DDBJ databases">
        <title>Draft Genome Sequence of Nitratireductor basaltis Strain UMTGB225, A Marine Bacterium Isolated from Green Barrel Tunicate.</title>
        <authorList>
            <person name="Gan H.Y."/>
        </authorList>
    </citation>
    <scope>NUCLEOTIDE SEQUENCE [LARGE SCALE GENOMIC DNA]</scope>
    <source>
        <strain evidence="3 4">UMTGB225</strain>
    </source>
</reference>
<accession>A0A084U540</accession>
<dbReference type="Pfam" id="PF07883">
    <property type="entry name" value="Cupin_2"/>
    <property type="match status" value="1"/>
</dbReference>
<name>A0A084U540_9HYPH</name>
<gene>
    <name evidence="3" type="ORF">EL18_03286</name>
</gene>
<dbReference type="RefSeq" id="WP_036486657.1">
    <property type="nucleotide sequence ID" value="NZ_JMQM01000003.1"/>
</dbReference>
<dbReference type="InterPro" id="IPR011051">
    <property type="entry name" value="RmlC_Cupin_sf"/>
</dbReference>
<dbReference type="InterPro" id="IPR014710">
    <property type="entry name" value="RmlC-like_jellyroll"/>
</dbReference>
<feature type="region of interest" description="Disordered" evidence="1">
    <location>
        <begin position="1"/>
        <end position="20"/>
    </location>
</feature>
<dbReference type="Gene3D" id="2.60.120.10">
    <property type="entry name" value="Jelly Rolls"/>
    <property type="match status" value="1"/>
</dbReference>
<dbReference type="OrthoDB" id="9811153at2"/>
<organism evidence="3 4">
    <name type="scientific">Nitratireductor basaltis</name>
    <dbReference type="NCBI Taxonomy" id="472175"/>
    <lineage>
        <taxon>Bacteria</taxon>
        <taxon>Pseudomonadati</taxon>
        <taxon>Pseudomonadota</taxon>
        <taxon>Alphaproteobacteria</taxon>
        <taxon>Hyphomicrobiales</taxon>
        <taxon>Phyllobacteriaceae</taxon>
        <taxon>Nitratireductor</taxon>
    </lineage>
</organism>